<comment type="similarity">
    <text evidence="3 10">Belongs to the FliL family.</text>
</comment>
<feature type="region of interest" description="Disordered" evidence="11">
    <location>
        <begin position="1"/>
        <end position="22"/>
    </location>
</feature>
<feature type="transmembrane region" description="Helical" evidence="10">
    <location>
        <begin position="34"/>
        <end position="55"/>
    </location>
</feature>
<comment type="function">
    <text evidence="1 10">Controls the rotational direction of flagella during chemotaxis.</text>
</comment>
<evidence type="ECO:0000313" key="13">
    <source>
        <dbReference type="Proteomes" id="UP000320948"/>
    </source>
</evidence>
<keyword evidence="12" id="KW-0966">Cell projection</keyword>
<evidence type="ECO:0000256" key="8">
    <source>
        <dbReference type="ARBA" id="ARBA00022989"/>
    </source>
</evidence>
<keyword evidence="7 10" id="KW-0283">Flagellar rotation</keyword>
<keyword evidence="9 10" id="KW-0472">Membrane</keyword>
<comment type="caution">
    <text evidence="12">The sequence shown here is derived from an EMBL/GenBank/DDBJ whole genome shotgun (WGS) entry which is preliminary data.</text>
</comment>
<dbReference type="GO" id="GO:0071978">
    <property type="term" value="P:bacterial-type flagellum-dependent swarming motility"/>
    <property type="evidence" value="ECO:0007669"/>
    <property type="project" value="TreeGrafter"/>
</dbReference>
<gene>
    <name evidence="12" type="primary">fliL</name>
    <name evidence="12" type="ORF">DI628_07315</name>
</gene>
<keyword evidence="12" id="KW-0282">Flagellum</keyword>
<keyword evidence="5 10" id="KW-0145">Chemotaxis</keyword>
<dbReference type="GO" id="GO:0009425">
    <property type="term" value="C:bacterial-type flagellum basal body"/>
    <property type="evidence" value="ECO:0007669"/>
    <property type="project" value="InterPro"/>
</dbReference>
<reference evidence="12 13" key="1">
    <citation type="journal article" date="2017" name="Nat. Commun.">
        <title>In situ click chemistry generation of cyclooxygenase-2 inhibitors.</title>
        <authorList>
            <person name="Bhardwaj A."/>
            <person name="Kaur J."/>
            <person name="Wuest M."/>
            <person name="Wuest F."/>
        </authorList>
    </citation>
    <scope>NUCLEOTIDE SEQUENCE [LARGE SCALE GENOMIC DNA]</scope>
    <source>
        <strain evidence="12">S2_018_000_R2_106</strain>
    </source>
</reference>
<dbReference type="AlphaFoldDB" id="A0A6N4QZJ2"/>
<evidence type="ECO:0000256" key="9">
    <source>
        <dbReference type="ARBA" id="ARBA00023136"/>
    </source>
</evidence>
<evidence type="ECO:0000256" key="6">
    <source>
        <dbReference type="ARBA" id="ARBA00022692"/>
    </source>
</evidence>
<dbReference type="InterPro" id="IPR005503">
    <property type="entry name" value="FliL"/>
</dbReference>
<dbReference type="EMBL" id="VAFM01000002">
    <property type="protein sequence ID" value="TKW60698.1"/>
    <property type="molecule type" value="Genomic_DNA"/>
</dbReference>
<evidence type="ECO:0000256" key="1">
    <source>
        <dbReference type="ARBA" id="ARBA00002254"/>
    </source>
</evidence>
<evidence type="ECO:0000256" key="4">
    <source>
        <dbReference type="ARBA" id="ARBA00022475"/>
    </source>
</evidence>
<evidence type="ECO:0000256" key="2">
    <source>
        <dbReference type="ARBA" id="ARBA00004162"/>
    </source>
</evidence>
<organism evidence="12 13">
    <name type="scientific">Blastochloris viridis</name>
    <name type="common">Rhodopseudomonas viridis</name>
    <dbReference type="NCBI Taxonomy" id="1079"/>
    <lineage>
        <taxon>Bacteria</taxon>
        <taxon>Pseudomonadati</taxon>
        <taxon>Pseudomonadota</taxon>
        <taxon>Alphaproteobacteria</taxon>
        <taxon>Hyphomicrobiales</taxon>
        <taxon>Blastochloridaceae</taxon>
        <taxon>Blastochloris</taxon>
    </lineage>
</organism>
<keyword evidence="4" id="KW-1003">Cell membrane</keyword>
<proteinExistence type="inferred from homology"/>
<protein>
    <recommendedName>
        <fullName evidence="10">Flagellar protein FliL</fullName>
    </recommendedName>
</protein>
<keyword evidence="12" id="KW-0969">Cilium</keyword>
<keyword evidence="6 10" id="KW-0812">Transmembrane</keyword>
<evidence type="ECO:0000256" key="7">
    <source>
        <dbReference type="ARBA" id="ARBA00022779"/>
    </source>
</evidence>
<keyword evidence="10" id="KW-0997">Cell inner membrane</keyword>
<keyword evidence="8 10" id="KW-1133">Transmembrane helix</keyword>
<dbReference type="GO" id="GO:0005886">
    <property type="term" value="C:plasma membrane"/>
    <property type="evidence" value="ECO:0007669"/>
    <property type="project" value="UniProtKB-SubCell"/>
</dbReference>
<comment type="subcellular location">
    <subcellularLocation>
        <location evidence="10">Cell inner membrane</location>
    </subcellularLocation>
    <subcellularLocation>
        <location evidence="2">Cell membrane</location>
        <topology evidence="2">Single-pass membrane protein</topology>
    </subcellularLocation>
</comment>
<evidence type="ECO:0000256" key="11">
    <source>
        <dbReference type="SAM" id="MobiDB-lite"/>
    </source>
</evidence>
<dbReference type="PANTHER" id="PTHR35091">
    <property type="entry name" value="FLAGELLAR PROTEIN FLIL"/>
    <property type="match status" value="1"/>
</dbReference>
<sequence>MADETEATAGTEGGEGTADAAADGGKAKKKKMMLIISSAVAVVGILVAVGVVFFMGGEKEHEAAPEEGAATAHLVIYDVPEFNLSLLSDDPATPHFIKIKVALELAKQTDVEAVNQMLPRLQDDWGGLLRQMRVGDLQGSANLHRLKENLLRRALQSLAPVELKAVYIRELLVQ</sequence>
<dbReference type="Pfam" id="PF03748">
    <property type="entry name" value="FliL"/>
    <property type="match status" value="1"/>
</dbReference>
<name>A0A6N4QZJ2_BLAVI</name>
<evidence type="ECO:0000256" key="3">
    <source>
        <dbReference type="ARBA" id="ARBA00008281"/>
    </source>
</evidence>
<dbReference type="PANTHER" id="PTHR35091:SF2">
    <property type="entry name" value="FLAGELLAR PROTEIN FLIL"/>
    <property type="match status" value="1"/>
</dbReference>
<dbReference type="GO" id="GO:0006935">
    <property type="term" value="P:chemotaxis"/>
    <property type="evidence" value="ECO:0007669"/>
    <property type="project" value="UniProtKB-KW"/>
</dbReference>
<evidence type="ECO:0000313" key="12">
    <source>
        <dbReference type="EMBL" id="TKW60698.1"/>
    </source>
</evidence>
<evidence type="ECO:0000256" key="5">
    <source>
        <dbReference type="ARBA" id="ARBA00022500"/>
    </source>
</evidence>
<dbReference type="Proteomes" id="UP000320948">
    <property type="component" value="Unassembled WGS sequence"/>
</dbReference>
<accession>A0A6N4QZJ2</accession>
<evidence type="ECO:0000256" key="10">
    <source>
        <dbReference type="RuleBase" id="RU364125"/>
    </source>
</evidence>